<dbReference type="Pfam" id="PF00343">
    <property type="entry name" value="Phosphorylase"/>
    <property type="match status" value="1"/>
</dbReference>
<comment type="similarity">
    <text evidence="3">Belongs to the glycogen phosphorylase family.</text>
</comment>
<evidence type="ECO:0000256" key="3">
    <source>
        <dbReference type="ARBA" id="ARBA00006047"/>
    </source>
</evidence>
<comment type="catalytic activity">
    <reaction evidence="1">
        <text>[(1-&gt;4)-alpha-D-glucosyl](n) + phosphate = [(1-&gt;4)-alpha-D-glucosyl](n-1) + alpha-D-glucose 1-phosphate</text>
        <dbReference type="Rhea" id="RHEA:41732"/>
        <dbReference type="Rhea" id="RHEA-COMP:9584"/>
        <dbReference type="Rhea" id="RHEA-COMP:9586"/>
        <dbReference type="ChEBI" id="CHEBI:15444"/>
        <dbReference type="ChEBI" id="CHEBI:43474"/>
        <dbReference type="ChEBI" id="CHEBI:58601"/>
        <dbReference type="EC" id="2.4.1.1"/>
    </reaction>
</comment>
<evidence type="ECO:0000256" key="6">
    <source>
        <dbReference type="ARBA" id="ARBA00022676"/>
    </source>
</evidence>
<protein>
    <recommendedName>
        <fullName evidence="4">glycogen phosphorylase</fullName>
        <ecNumber evidence="4">2.4.1.1</ecNumber>
    </recommendedName>
</protein>
<dbReference type="RefSeq" id="WP_146917603.1">
    <property type="nucleotide sequence ID" value="NZ_CP042430.1"/>
</dbReference>
<sequence length="706" mass="77216">MVDAGRRDIERAVSGLAARLPAELAPLASIAYDYSWCWHADGPALFEAVDAERWAACGHNPVRLLREAPQESLDRTAADDALLARAADIDARLRAHREGGPDGAVDPVAYFCAEYAVHVSLPVYSGGLGALAGDLIKEAADRSLPMVAVGLLYRQGYFRQRIDLTGWQREYWLENDPALLPMALVRGEDGEPVTVSVPVRDETIVVQIWRVDVGRVPLFLLDADRPENSAFARFSTAQLYVGDPAVRLTQYALLGIGGARALGALGVDPVVVHLNEGHAAYAALDGPGATLQDVVEHARRRTVFTTHTPVPAGNDAYAGPEIAELLEPLARERGFDLDEILRLGRTHPEAEHEPFGITQLALRTSRAANAVSRRHGDVAREMWADIWPDRLTQDIPIGHVTNGVHVPTWVGGPMRALLDEHLGPRWIEHAADPATWASIDALDGAELRAVRRRQREALIAMIRERIPRDRLARGEERGFAQAGAEAFEPDVLTIGFARRVATYKRMGLLVHDVERAVGIVGGHQPLQLVVAGKAHPKDDPGKELIQHLLHVRGAPGTATRVVFVADYDVAIAAKLVQGCDVWVNLPRPPMEASGTSGMKSVLNGGLQLSVLDGWWAEAYDGTNGWALPGDVDADHQAQDARDAARLYELLEGEILPSFYDTENGWVDMMRASLRTLAPRFSATRMLADYARLLYDPGRQARPVSRR</sequence>
<dbReference type="InterPro" id="IPR052182">
    <property type="entry name" value="Glycogen/Maltodextrin_Phosph"/>
</dbReference>
<evidence type="ECO:0000256" key="7">
    <source>
        <dbReference type="ARBA" id="ARBA00022679"/>
    </source>
</evidence>
<dbReference type="GO" id="GO:0005975">
    <property type="term" value="P:carbohydrate metabolic process"/>
    <property type="evidence" value="ECO:0007669"/>
    <property type="project" value="InterPro"/>
</dbReference>
<proteinExistence type="inferred from homology"/>
<keyword evidence="9" id="KW-0119">Carbohydrate metabolism</keyword>
<dbReference type="Gene3D" id="3.40.50.2000">
    <property type="entry name" value="Glycogen Phosphorylase B"/>
    <property type="match status" value="3"/>
</dbReference>
<dbReference type="InterPro" id="IPR024517">
    <property type="entry name" value="Glycogen_phosphorylase_DUF3417"/>
</dbReference>
<dbReference type="PROSITE" id="PS00102">
    <property type="entry name" value="PHOSPHORYLASE"/>
    <property type="match status" value="1"/>
</dbReference>
<dbReference type="Proteomes" id="UP000321805">
    <property type="component" value="Chromosome"/>
</dbReference>
<dbReference type="GO" id="GO:0008184">
    <property type="term" value="F:glycogen phosphorylase activity"/>
    <property type="evidence" value="ECO:0007669"/>
    <property type="project" value="InterPro"/>
</dbReference>
<dbReference type="AlphaFoldDB" id="A0A5B8U305"/>
<keyword evidence="5" id="KW-0021">Allosteric enzyme</keyword>
<keyword evidence="6" id="KW-0328">Glycosyltransferase</keyword>
<dbReference type="NCBIfam" id="TIGR02094">
    <property type="entry name" value="more_P_ylases"/>
    <property type="match status" value="1"/>
</dbReference>
<dbReference type="EMBL" id="CP042430">
    <property type="protein sequence ID" value="QEC47302.1"/>
    <property type="molecule type" value="Genomic_DNA"/>
</dbReference>
<keyword evidence="8 11" id="KW-0663">Pyridoxal phosphate</keyword>
<dbReference type="InterPro" id="IPR011834">
    <property type="entry name" value="Agluc_phsphrylas"/>
</dbReference>
<evidence type="ECO:0000256" key="2">
    <source>
        <dbReference type="ARBA" id="ARBA00001933"/>
    </source>
</evidence>
<evidence type="ECO:0000256" key="10">
    <source>
        <dbReference type="ARBA" id="ARBA00025174"/>
    </source>
</evidence>
<dbReference type="PANTHER" id="PTHR42655:SF1">
    <property type="entry name" value="GLYCOGEN PHOSPHORYLASE"/>
    <property type="match status" value="1"/>
</dbReference>
<evidence type="ECO:0000256" key="11">
    <source>
        <dbReference type="PIRSR" id="PIRSR000460-1"/>
    </source>
</evidence>
<dbReference type="InterPro" id="IPR000811">
    <property type="entry name" value="Glyco_trans_35"/>
</dbReference>
<dbReference type="SUPFAM" id="SSF53756">
    <property type="entry name" value="UDP-Glycosyltransferase/glycogen phosphorylase"/>
    <property type="match status" value="1"/>
</dbReference>
<evidence type="ECO:0000313" key="13">
    <source>
        <dbReference type="EMBL" id="QEC47302.1"/>
    </source>
</evidence>
<evidence type="ECO:0000259" key="12">
    <source>
        <dbReference type="Pfam" id="PF11897"/>
    </source>
</evidence>
<evidence type="ECO:0000256" key="8">
    <source>
        <dbReference type="ARBA" id="ARBA00022898"/>
    </source>
</evidence>
<dbReference type="GO" id="GO:0030170">
    <property type="term" value="F:pyridoxal phosphate binding"/>
    <property type="evidence" value="ECO:0007669"/>
    <property type="project" value="InterPro"/>
</dbReference>
<reference evidence="13 14" key="1">
    <citation type="journal article" date="2018" name="J. Microbiol.">
        <title>Baekduia soli gen. nov., sp. nov., a novel bacterium isolated from the soil of Baekdu Mountain and proposal of a novel family name, Baekduiaceae fam. nov.</title>
        <authorList>
            <person name="An D.S."/>
            <person name="Siddiqi M.Z."/>
            <person name="Kim K.H."/>
            <person name="Yu H.S."/>
            <person name="Im W.T."/>
        </authorList>
    </citation>
    <scope>NUCLEOTIDE SEQUENCE [LARGE SCALE GENOMIC DNA]</scope>
    <source>
        <strain evidence="13 14">BR7-21</strain>
    </source>
</reference>
<comment type="cofactor">
    <cofactor evidence="2">
        <name>pyridoxal 5'-phosphate</name>
        <dbReference type="ChEBI" id="CHEBI:597326"/>
    </cofactor>
</comment>
<feature type="domain" description="DUF3417" evidence="12">
    <location>
        <begin position="20"/>
        <end position="121"/>
    </location>
</feature>
<comment type="function">
    <text evidence="10">Phosphorylase is an important allosteric enzyme in carbohydrate metabolism. Enzymes from different sources differ in their regulatory mechanisms and in their natural substrates. However, all known phosphorylases share catalytic and structural properties.</text>
</comment>
<evidence type="ECO:0000256" key="5">
    <source>
        <dbReference type="ARBA" id="ARBA00022533"/>
    </source>
</evidence>
<dbReference type="PANTHER" id="PTHR42655">
    <property type="entry name" value="GLYCOGEN PHOSPHORYLASE"/>
    <property type="match status" value="1"/>
</dbReference>
<dbReference type="Pfam" id="PF11897">
    <property type="entry name" value="DUF3417"/>
    <property type="match status" value="1"/>
</dbReference>
<evidence type="ECO:0000256" key="9">
    <source>
        <dbReference type="ARBA" id="ARBA00023277"/>
    </source>
</evidence>
<evidence type="ECO:0000256" key="1">
    <source>
        <dbReference type="ARBA" id="ARBA00001275"/>
    </source>
</evidence>
<organism evidence="13 14">
    <name type="scientific">Baekduia soli</name>
    <dbReference type="NCBI Taxonomy" id="496014"/>
    <lineage>
        <taxon>Bacteria</taxon>
        <taxon>Bacillati</taxon>
        <taxon>Actinomycetota</taxon>
        <taxon>Thermoleophilia</taxon>
        <taxon>Solirubrobacterales</taxon>
        <taxon>Baekduiaceae</taxon>
        <taxon>Baekduia</taxon>
    </lineage>
</organism>
<evidence type="ECO:0000313" key="14">
    <source>
        <dbReference type="Proteomes" id="UP000321805"/>
    </source>
</evidence>
<evidence type="ECO:0000256" key="4">
    <source>
        <dbReference type="ARBA" id="ARBA00012591"/>
    </source>
</evidence>
<dbReference type="PIRSF" id="PIRSF000460">
    <property type="entry name" value="Pprylas_GlgP"/>
    <property type="match status" value="1"/>
</dbReference>
<gene>
    <name evidence="13" type="ORF">FSW04_06680</name>
</gene>
<dbReference type="InterPro" id="IPR035090">
    <property type="entry name" value="Pyridoxal_P_attach_site"/>
</dbReference>
<keyword evidence="7 13" id="KW-0808">Transferase</keyword>
<dbReference type="KEGG" id="bsol:FSW04_06680"/>
<keyword evidence="14" id="KW-1185">Reference proteome</keyword>
<dbReference type="EC" id="2.4.1.1" evidence="4"/>
<accession>A0A5B8U305</accession>
<dbReference type="OrthoDB" id="9760804at2"/>
<name>A0A5B8U305_9ACTN</name>
<feature type="modified residue" description="N6-(pyridoxal phosphate)lysine" evidence="11">
    <location>
        <position position="599"/>
    </location>
</feature>